<name>A0A5B7CX74_PORTR</name>
<feature type="compositionally biased region" description="Pro residues" evidence="1">
    <location>
        <begin position="71"/>
        <end position="84"/>
    </location>
</feature>
<accession>A0A5B7CX74</accession>
<evidence type="ECO:0000313" key="2">
    <source>
        <dbReference type="EMBL" id="MPC12053.1"/>
    </source>
</evidence>
<protein>
    <submittedName>
        <fullName evidence="2">Uncharacterized protein</fullName>
    </submittedName>
</protein>
<proteinExistence type="predicted"/>
<dbReference type="Proteomes" id="UP000324222">
    <property type="component" value="Unassembled WGS sequence"/>
</dbReference>
<feature type="region of interest" description="Disordered" evidence="1">
    <location>
        <begin position="60"/>
        <end position="84"/>
    </location>
</feature>
<sequence>MFETLAAENSLRVEDKISALQSYLILFERHSYSNSKARCENQNSSLCGLRKYSLRENKTFRNTGQRTKEGPVPPMPPLPEPRVG</sequence>
<reference evidence="2 3" key="1">
    <citation type="submission" date="2019-05" db="EMBL/GenBank/DDBJ databases">
        <title>Another draft genome of Portunus trituberculatus and its Hox gene families provides insights of decapod evolution.</title>
        <authorList>
            <person name="Jeong J.-H."/>
            <person name="Song I."/>
            <person name="Kim S."/>
            <person name="Choi T."/>
            <person name="Kim D."/>
            <person name="Ryu S."/>
            <person name="Kim W."/>
        </authorList>
    </citation>
    <scope>NUCLEOTIDE SEQUENCE [LARGE SCALE GENOMIC DNA]</scope>
    <source>
        <tissue evidence="2">Muscle</tissue>
    </source>
</reference>
<keyword evidence="3" id="KW-1185">Reference proteome</keyword>
<organism evidence="2 3">
    <name type="scientific">Portunus trituberculatus</name>
    <name type="common">Swimming crab</name>
    <name type="synonym">Neptunus trituberculatus</name>
    <dbReference type="NCBI Taxonomy" id="210409"/>
    <lineage>
        <taxon>Eukaryota</taxon>
        <taxon>Metazoa</taxon>
        <taxon>Ecdysozoa</taxon>
        <taxon>Arthropoda</taxon>
        <taxon>Crustacea</taxon>
        <taxon>Multicrustacea</taxon>
        <taxon>Malacostraca</taxon>
        <taxon>Eumalacostraca</taxon>
        <taxon>Eucarida</taxon>
        <taxon>Decapoda</taxon>
        <taxon>Pleocyemata</taxon>
        <taxon>Brachyura</taxon>
        <taxon>Eubrachyura</taxon>
        <taxon>Portunoidea</taxon>
        <taxon>Portunidae</taxon>
        <taxon>Portuninae</taxon>
        <taxon>Portunus</taxon>
    </lineage>
</organism>
<evidence type="ECO:0000313" key="3">
    <source>
        <dbReference type="Proteomes" id="UP000324222"/>
    </source>
</evidence>
<gene>
    <name evidence="2" type="ORF">E2C01_004730</name>
</gene>
<dbReference type="EMBL" id="VSRR010000194">
    <property type="protein sequence ID" value="MPC12053.1"/>
    <property type="molecule type" value="Genomic_DNA"/>
</dbReference>
<comment type="caution">
    <text evidence="2">The sequence shown here is derived from an EMBL/GenBank/DDBJ whole genome shotgun (WGS) entry which is preliminary data.</text>
</comment>
<evidence type="ECO:0000256" key="1">
    <source>
        <dbReference type="SAM" id="MobiDB-lite"/>
    </source>
</evidence>
<dbReference type="AlphaFoldDB" id="A0A5B7CX74"/>